<protein>
    <submittedName>
        <fullName evidence="1">Uncharacterized protein</fullName>
    </submittedName>
</protein>
<evidence type="ECO:0000313" key="2">
    <source>
        <dbReference type="Proteomes" id="UP000001631"/>
    </source>
</evidence>
<name>C0NDX1_AJECG</name>
<dbReference type="RefSeq" id="XP_045290899.1">
    <property type="nucleotide sequence ID" value="XM_045429113.1"/>
</dbReference>
<dbReference type="InParanoid" id="C0NDX1"/>
<accession>C0NDX1</accession>
<dbReference type="AlphaFoldDB" id="C0NDX1"/>
<gene>
    <name evidence="1" type="ORF">HCBG_02064</name>
</gene>
<evidence type="ECO:0000313" key="1">
    <source>
        <dbReference type="EMBL" id="EEH10419.1"/>
    </source>
</evidence>
<keyword evidence="2" id="KW-1185">Reference proteome</keyword>
<dbReference type="Proteomes" id="UP000001631">
    <property type="component" value="Unassembled WGS sequence"/>
</dbReference>
<organism evidence="1 2">
    <name type="scientific">Ajellomyces capsulatus (strain G186AR / H82 / ATCC MYA-2454 / RMSCC 2432)</name>
    <name type="common">Darling's disease fungus</name>
    <name type="synonym">Histoplasma capsulatum</name>
    <dbReference type="NCBI Taxonomy" id="447093"/>
    <lineage>
        <taxon>Eukaryota</taxon>
        <taxon>Fungi</taxon>
        <taxon>Dikarya</taxon>
        <taxon>Ascomycota</taxon>
        <taxon>Pezizomycotina</taxon>
        <taxon>Eurotiomycetes</taxon>
        <taxon>Eurotiomycetidae</taxon>
        <taxon>Onygenales</taxon>
        <taxon>Ajellomycetaceae</taxon>
        <taxon>Histoplasma</taxon>
    </lineage>
</organism>
<dbReference type="GeneID" id="69035080"/>
<sequence length="192" mass="21706">MLCNRPKSGESYCYVSDLWLLVKVVERRAGKSTADDDAEQMAKGLNSRIRLPYLHTPAYPGCCGVHSSARSWITTSIKRGRISKARDGKLSLNPQLSFGEDDPPQLPSNSGSCTFHLKLTDHSIVMLCDAFHTNDFNPVNRRWRSVLSGYLDILVFTPLCRPWYTDAILHQGLPVKSPWLQDTQKDIRLQDD</sequence>
<dbReference type="HOGENOM" id="CLU_1414794_0_0_1"/>
<proteinExistence type="predicted"/>
<dbReference type="EMBL" id="GG663364">
    <property type="protein sequence ID" value="EEH10419.1"/>
    <property type="molecule type" value="Genomic_DNA"/>
</dbReference>
<reference evidence="1" key="1">
    <citation type="submission" date="2009-02" db="EMBL/GenBank/DDBJ databases">
        <title>The Genome Sequence of Ajellomyces capsulatus strain G186AR.</title>
        <authorList>
            <consortium name="The Broad Institute Genome Sequencing Platform"/>
            <person name="Champion M."/>
            <person name="Cuomo C."/>
            <person name="Ma L.-J."/>
            <person name="Henn M.R."/>
            <person name="Sil A."/>
            <person name="Goldman B."/>
            <person name="Young S.K."/>
            <person name="Kodira C.D."/>
            <person name="Zeng Q."/>
            <person name="Koehrsen M."/>
            <person name="Alvarado L."/>
            <person name="Berlin A."/>
            <person name="Borenstein D."/>
            <person name="Chen Z."/>
            <person name="Engels R."/>
            <person name="Freedman E."/>
            <person name="Gellesch M."/>
            <person name="Goldberg J."/>
            <person name="Griggs A."/>
            <person name="Gujja S."/>
            <person name="Heiman D."/>
            <person name="Hepburn T."/>
            <person name="Howarth C."/>
            <person name="Jen D."/>
            <person name="Larson L."/>
            <person name="Lewis B."/>
            <person name="Mehta T."/>
            <person name="Park D."/>
            <person name="Pearson M."/>
            <person name="Roberts A."/>
            <person name="Saif S."/>
            <person name="Shea T."/>
            <person name="Shenoy N."/>
            <person name="Sisk P."/>
            <person name="Stolte C."/>
            <person name="Sykes S."/>
            <person name="Walk T."/>
            <person name="White J."/>
            <person name="Yandava C."/>
            <person name="Klein B."/>
            <person name="McEwen J.G."/>
            <person name="Puccia R."/>
            <person name="Goldman G.H."/>
            <person name="Felipe M.S."/>
            <person name="Nino-Vega G."/>
            <person name="San-Blas G."/>
            <person name="Taylor J."/>
            <person name="Mendoza L."/>
            <person name="Galagan J."/>
            <person name="Nusbaum C."/>
            <person name="Birren B."/>
        </authorList>
    </citation>
    <scope>NUCLEOTIDE SEQUENCE</scope>
    <source>
        <strain evidence="1">G186AR</strain>
    </source>
</reference>